<dbReference type="InterPro" id="IPR002514">
    <property type="entry name" value="Transposase_8"/>
</dbReference>
<dbReference type="EMBL" id="VBSN01000026">
    <property type="protein sequence ID" value="KAA6440905.1"/>
    <property type="molecule type" value="Genomic_DNA"/>
</dbReference>
<dbReference type="Pfam" id="PF01527">
    <property type="entry name" value="HTH_Tnp_1"/>
    <property type="match status" value="1"/>
</dbReference>
<accession>A0A5M8QX65</accession>
<reference evidence="2 3" key="1">
    <citation type="submission" date="2019-05" db="EMBL/GenBank/DDBJ databases">
        <authorList>
            <person name="Qu J.-H."/>
        </authorList>
    </citation>
    <scope>NUCLEOTIDE SEQUENCE [LARGE SCALE GENOMIC DNA]</scope>
    <source>
        <strain evidence="2 3">NS28</strain>
    </source>
</reference>
<gene>
    <name evidence="2" type="ORF">FEM33_05105</name>
</gene>
<dbReference type="GO" id="GO:0006313">
    <property type="term" value="P:DNA transposition"/>
    <property type="evidence" value="ECO:0007669"/>
    <property type="project" value="InterPro"/>
</dbReference>
<evidence type="ECO:0000313" key="3">
    <source>
        <dbReference type="Proteomes" id="UP000323994"/>
    </source>
</evidence>
<dbReference type="GO" id="GO:0003677">
    <property type="term" value="F:DNA binding"/>
    <property type="evidence" value="ECO:0007669"/>
    <property type="project" value="InterPro"/>
</dbReference>
<dbReference type="AlphaFoldDB" id="A0A5M8QX65"/>
<name>A0A5M8QX65_9BACT</name>
<keyword evidence="3" id="KW-1185">Reference proteome</keyword>
<dbReference type="SUPFAM" id="SSF46689">
    <property type="entry name" value="Homeodomain-like"/>
    <property type="match status" value="1"/>
</dbReference>
<dbReference type="Gene3D" id="1.10.10.60">
    <property type="entry name" value="Homeodomain-like"/>
    <property type="match status" value="1"/>
</dbReference>
<sequence length="109" mass="12277">MKDKKTIKIRRSYDAEFKQEVIRMLASGRSAKEISEAFGIAENLLYRWKRMATKKIKSTPGENGNDKSAKLAAEVAKLRAENARLKTDREILKKALGLLSQSDSETSMS</sequence>
<dbReference type="InterPro" id="IPR051839">
    <property type="entry name" value="RD_transcriptional_regulator"/>
</dbReference>
<organism evidence="2 3">
    <name type="scientific">Dyadobacter flavalbus</name>
    <dbReference type="NCBI Taxonomy" id="2579942"/>
    <lineage>
        <taxon>Bacteria</taxon>
        <taxon>Pseudomonadati</taxon>
        <taxon>Bacteroidota</taxon>
        <taxon>Cytophagia</taxon>
        <taxon>Cytophagales</taxon>
        <taxon>Spirosomataceae</taxon>
        <taxon>Dyadobacter</taxon>
    </lineage>
</organism>
<dbReference type="GO" id="GO:0004803">
    <property type="term" value="F:transposase activity"/>
    <property type="evidence" value="ECO:0007669"/>
    <property type="project" value="InterPro"/>
</dbReference>
<evidence type="ECO:0000313" key="2">
    <source>
        <dbReference type="EMBL" id="KAA6440905.1"/>
    </source>
</evidence>
<proteinExistence type="predicted"/>
<dbReference type="Proteomes" id="UP000323994">
    <property type="component" value="Unassembled WGS sequence"/>
</dbReference>
<evidence type="ECO:0000256" key="1">
    <source>
        <dbReference type="SAM" id="Coils"/>
    </source>
</evidence>
<comment type="caution">
    <text evidence="2">The sequence shown here is derived from an EMBL/GenBank/DDBJ whole genome shotgun (WGS) entry which is preliminary data.</text>
</comment>
<dbReference type="PANTHER" id="PTHR33215:SF13">
    <property type="entry name" value="PROTEIN DISTAL ANTENNA"/>
    <property type="match status" value="1"/>
</dbReference>
<dbReference type="PANTHER" id="PTHR33215">
    <property type="entry name" value="PROTEIN DISTAL ANTENNA"/>
    <property type="match status" value="1"/>
</dbReference>
<protein>
    <submittedName>
        <fullName evidence="2">Transposase</fullName>
    </submittedName>
</protein>
<dbReference type="InterPro" id="IPR009057">
    <property type="entry name" value="Homeodomain-like_sf"/>
</dbReference>
<feature type="coiled-coil region" evidence="1">
    <location>
        <begin position="68"/>
        <end position="95"/>
    </location>
</feature>
<dbReference type="RefSeq" id="WP_139011022.1">
    <property type="nucleotide sequence ID" value="NZ_VBSN01000026.1"/>
</dbReference>
<keyword evidence="1" id="KW-0175">Coiled coil</keyword>
<dbReference type="OrthoDB" id="884299at2"/>